<feature type="compositionally biased region" description="Acidic residues" evidence="1">
    <location>
        <begin position="236"/>
        <end position="248"/>
    </location>
</feature>
<name>A0A5C6DNQ5_9BACT</name>
<evidence type="ECO:0000256" key="1">
    <source>
        <dbReference type="SAM" id="MobiDB-lite"/>
    </source>
</evidence>
<evidence type="ECO:0000313" key="4">
    <source>
        <dbReference type="Proteomes" id="UP000315471"/>
    </source>
</evidence>
<accession>A0A5C6DNQ5</accession>
<dbReference type="InterPro" id="IPR034804">
    <property type="entry name" value="SQR/QFR_C/D"/>
</dbReference>
<dbReference type="SUPFAM" id="SSF81343">
    <property type="entry name" value="Fumarate reductase respiratory complex transmembrane subunits"/>
    <property type="match status" value="1"/>
</dbReference>
<feature type="region of interest" description="Disordered" evidence="1">
    <location>
        <begin position="228"/>
        <end position="250"/>
    </location>
</feature>
<dbReference type="Gene3D" id="1.20.1300.10">
    <property type="entry name" value="Fumarate reductase/succinate dehydrogenase, transmembrane subunit"/>
    <property type="match status" value="1"/>
</dbReference>
<dbReference type="EMBL" id="SJPY01000007">
    <property type="protein sequence ID" value="TWU37825.1"/>
    <property type="molecule type" value="Genomic_DNA"/>
</dbReference>
<reference evidence="3 4" key="1">
    <citation type="submission" date="2019-02" db="EMBL/GenBank/DDBJ databases">
        <title>Deep-cultivation of Planctomycetes and their phenomic and genomic characterization uncovers novel biology.</title>
        <authorList>
            <person name="Wiegand S."/>
            <person name="Jogler M."/>
            <person name="Boedeker C."/>
            <person name="Pinto D."/>
            <person name="Vollmers J."/>
            <person name="Rivas-Marin E."/>
            <person name="Kohn T."/>
            <person name="Peeters S.H."/>
            <person name="Heuer A."/>
            <person name="Rast P."/>
            <person name="Oberbeckmann S."/>
            <person name="Bunk B."/>
            <person name="Jeske O."/>
            <person name="Meyerdierks A."/>
            <person name="Storesund J.E."/>
            <person name="Kallscheuer N."/>
            <person name="Luecker S."/>
            <person name="Lage O.M."/>
            <person name="Pohl T."/>
            <person name="Merkel B.J."/>
            <person name="Hornburger P."/>
            <person name="Mueller R.-W."/>
            <person name="Bruemmer F."/>
            <person name="Labrenz M."/>
            <person name="Spormann A.M."/>
            <person name="Op Den Camp H."/>
            <person name="Overmann J."/>
            <person name="Amann R."/>
            <person name="Jetten M.S.M."/>
            <person name="Mascher T."/>
            <person name="Medema M.H."/>
            <person name="Devos D.P."/>
            <person name="Kaster A.-K."/>
            <person name="Ovreas L."/>
            <person name="Rohde M."/>
            <person name="Galperin M.Y."/>
            <person name="Jogler C."/>
        </authorList>
    </citation>
    <scope>NUCLEOTIDE SEQUENCE [LARGE SCALE GENOMIC DNA]</scope>
    <source>
        <strain evidence="3 4">Q31b</strain>
    </source>
</reference>
<dbReference type="GO" id="GO:0016020">
    <property type="term" value="C:membrane"/>
    <property type="evidence" value="ECO:0007669"/>
    <property type="project" value="InterPro"/>
</dbReference>
<comment type="caution">
    <text evidence="3">The sequence shown here is derived from an EMBL/GenBank/DDBJ whole genome shotgun (WGS) entry which is preliminary data.</text>
</comment>
<keyword evidence="4" id="KW-1185">Reference proteome</keyword>
<proteinExistence type="predicted"/>
<evidence type="ECO:0000313" key="3">
    <source>
        <dbReference type="EMBL" id="TWU37825.1"/>
    </source>
</evidence>
<organism evidence="3 4">
    <name type="scientific">Novipirellula aureliae</name>
    <dbReference type="NCBI Taxonomy" id="2527966"/>
    <lineage>
        <taxon>Bacteria</taxon>
        <taxon>Pseudomonadati</taxon>
        <taxon>Planctomycetota</taxon>
        <taxon>Planctomycetia</taxon>
        <taxon>Pirellulales</taxon>
        <taxon>Pirellulaceae</taxon>
        <taxon>Novipirellula</taxon>
    </lineage>
</organism>
<feature type="transmembrane region" description="Helical" evidence="2">
    <location>
        <begin position="75"/>
        <end position="94"/>
    </location>
</feature>
<keyword evidence="2" id="KW-0812">Transmembrane</keyword>
<protein>
    <submittedName>
        <fullName evidence="3">Succinate dehydrogenase cytochrome b558 subunit</fullName>
    </submittedName>
</protein>
<feature type="transmembrane region" description="Helical" evidence="2">
    <location>
        <begin position="176"/>
        <end position="196"/>
    </location>
</feature>
<keyword evidence="2" id="KW-1133">Transmembrane helix</keyword>
<dbReference type="AlphaFoldDB" id="A0A5C6DNQ5"/>
<dbReference type="Proteomes" id="UP000315471">
    <property type="component" value="Unassembled WGS sequence"/>
</dbReference>
<feature type="transmembrane region" description="Helical" evidence="2">
    <location>
        <begin position="37"/>
        <end position="55"/>
    </location>
</feature>
<sequence>MCVHLTVNSSLLNSVQSFQGAVYGIHSLGRFLPIVEWGGIFLPLLFHALFGVWIAKNAKLNTSQYKYTSNRRYSWQRWTGVIALVYLFVHVLHLHGWFHFAPYLAVIEPMNFAQFKPYNAASTMMSAMNDFGGFVWPAFYLVGMLCCVYHLANGIWTAGITWGLWLTPAAQRRASIVSAAFGIGLAFVGTAAWYAATSAGPEDIARAKMIEDRMYQVGLDAGYVPVSEEKRTQPDEISEQFEAEEAAEEQAIHEQLENAGAEVLADQE</sequence>
<feature type="transmembrane region" description="Helical" evidence="2">
    <location>
        <begin position="138"/>
        <end position="164"/>
    </location>
</feature>
<evidence type="ECO:0000256" key="2">
    <source>
        <dbReference type="SAM" id="Phobius"/>
    </source>
</evidence>
<gene>
    <name evidence="3" type="primary">sdhC</name>
    <name evidence="3" type="ORF">Q31b_46140</name>
</gene>
<keyword evidence="2" id="KW-0472">Membrane</keyword>